<proteinExistence type="predicted"/>
<dbReference type="Gene3D" id="3.40.1350.10">
    <property type="match status" value="1"/>
</dbReference>
<name>A0A0F9CEY6_9ZZZZ</name>
<organism evidence="2">
    <name type="scientific">marine sediment metagenome</name>
    <dbReference type="NCBI Taxonomy" id="412755"/>
    <lineage>
        <taxon>unclassified sequences</taxon>
        <taxon>metagenomes</taxon>
        <taxon>ecological metagenomes</taxon>
    </lineage>
</organism>
<dbReference type="InterPro" id="IPR002732">
    <property type="entry name" value="Hjc"/>
</dbReference>
<protein>
    <submittedName>
        <fullName evidence="2">Uncharacterized protein</fullName>
    </submittedName>
</protein>
<gene>
    <name evidence="2" type="ORF">LCGC14_2330580</name>
</gene>
<dbReference type="GO" id="GO:0003676">
    <property type="term" value="F:nucleic acid binding"/>
    <property type="evidence" value="ECO:0007669"/>
    <property type="project" value="InterPro"/>
</dbReference>
<sequence>MPSNNNYAKGRNNEIRSRKWLEGRGYVVIRAAGSKGAWDLVGISKETFILVQVKTNRWPSPAERITMQEFSVPENCARIIHRWDHMGRKPRIMEVHDSFCTRMES</sequence>
<reference evidence="2" key="1">
    <citation type="journal article" date="2015" name="Nature">
        <title>Complex archaea that bridge the gap between prokaryotes and eukaryotes.</title>
        <authorList>
            <person name="Spang A."/>
            <person name="Saw J.H."/>
            <person name="Jorgensen S.L."/>
            <person name="Zaremba-Niedzwiedzka K."/>
            <person name="Martijn J."/>
            <person name="Lind A.E."/>
            <person name="van Eijk R."/>
            <person name="Schleper C."/>
            <person name="Guy L."/>
            <person name="Ettema T.J."/>
        </authorList>
    </citation>
    <scope>NUCLEOTIDE SEQUENCE</scope>
</reference>
<dbReference type="SUPFAM" id="SSF52980">
    <property type="entry name" value="Restriction endonuclease-like"/>
    <property type="match status" value="1"/>
</dbReference>
<dbReference type="InterPro" id="IPR011335">
    <property type="entry name" value="Restrct_endonuc-II-like"/>
</dbReference>
<dbReference type="EMBL" id="LAZR01033489">
    <property type="protein sequence ID" value="KKL47933.1"/>
    <property type="molecule type" value="Genomic_DNA"/>
</dbReference>
<dbReference type="AlphaFoldDB" id="A0A0F9CEY6"/>
<accession>A0A0F9CEY6</accession>
<evidence type="ECO:0000313" key="2">
    <source>
        <dbReference type="EMBL" id="KKL47933.1"/>
    </source>
</evidence>
<comment type="catalytic activity">
    <reaction evidence="1">
        <text>Endonucleolytic cleavage at a junction such as a reciprocal single-stranded crossover between two homologous DNA duplexes (Holliday junction).</text>
        <dbReference type="EC" id="3.1.21.10"/>
    </reaction>
</comment>
<dbReference type="InterPro" id="IPR011856">
    <property type="entry name" value="tRNA_endonuc-like_dom_sf"/>
</dbReference>
<dbReference type="GO" id="GO:0008821">
    <property type="term" value="F:crossover junction DNA endonuclease activity"/>
    <property type="evidence" value="ECO:0007669"/>
    <property type="project" value="UniProtKB-EC"/>
</dbReference>
<evidence type="ECO:0000256" key="1">
    <source>
        <dbReference type="ARBA" id="ARBA00029354"/>
    </source>
</evidence>
<comment type="caution">
    <text evidence="2">The sequence shown here is derived from an EMBL/GenBank/DDBJ whole genome shotgun (WGS) entry which is preliminary data.</text>
</comment>
<dbReference type="Pfam" id="PF01870">
    <property type="entry name" value="Hjc"/>
    <property type="match status" value="1"/>
</dbReference>